<sequence length="410" mass="44695">MMCTRTLVSAALLMGGATALAQSGTTAIQLPAQVFSPSAPTPATQQTLTAPAQPLVLRFQADVPAYVAGQKTKVRVTKEMNIPAGRAQIIRQRGTVTQSLEQDLTRWMTELNAGGGARFEKQQGGGWVLVQHDLFKLDADATRAALLAAIKDPSIQVAQAKVAAQSHPQRTLDYFISRGITGHLGTGNTNYKGSSKARMTNIHVGASKFKDRLFEGGTFSFNQFLGPISRGNGYVDGLIIAGDRTEEGLGGGICQVSTTVFRSLYMAGLPVRERHTHSYQVSYYKPQGLDAAIYQPTLDLKFANDTGGAIWFQTDWNDETGEFNVYSFGKPRDFQVKLSEPRVIKSTPAPADRTIQTDTLASGQRKQVDWAAPGGTLEVDRLFVRNGQTFKKETLTSNYRAWPNIFLVGR</sequence>
<name>A0A3S0IRJ6_9DEIO</name>
<feature type="chain" id="PRO_5018766385" description="Vancomycin resistance protein" evidence="1">
    <location>
        <begin position="22"/>
        <end position="410"/>
    </location>
</feature>
<keyword evidence="3" id="KW-1185">Reference proteome</keyword>
<proteinExistence type="predicted"/>
<accession>A0A3S0IRJ6</accession>
<dbReference type="Proteomes" id="UP000277766">
    <property type="component" value="Unassembled WGS sequence"/>
</dbReference>
<feature type="signal peptide" evidence="1">
    <location>
        <begin position="1"/>
        <end position="21"/>
    </location>
</feature>
<dbReference type="PANTHER" id="PTHR35788">
    <property type="entry name" value="EXPORTED PROTEIN-RELATED"/>
    <property type="match status" value="1"/>
</dbReference>
<evidence type="ECO:0000256" key="1">
    <source>
        <dbReference type="SAM" id="SignalP"/>
    </source>
</evidence>
<dbReference type="EMBL" id="RXPE01000003">
    <property type="protein sequence ID" value="RTR29890.1"/>
    <property type="molecule type" value="Genomic_DNA"/>
</dbReference>
<dbReference type="PANTHER" id="PTHR35788:SF1">
    <property type="entry name" value="EXPORTED PROTEIN"/>
    <property type="match status" value="1"/>
</dbReference>
<keyword evidence="1" id="KW-0732">Signal</keyword>
<dbReference type="Pfam" id="PF04294">
    <property type="entry name" value="VanW"/>
    <property type="match status" value="1"/>
</dbReference>
<dbReference type="AlphaFoldDB" id="A0A3S0IRJ6"/>
<evidence type="ECO:0008006" key="4">
    <source>
        <dbReference type="Google" id="ProtNLM"/>
    </source>
</evidence>
<comment type="caution">
    <text evidence="2">The sequence shown here is derived from an EMBL/GenBank/DDBJ whole genome shotgun (WGS) entry which is preliminary data.</text>
</comment>
<reference evidence="2 3" key="1">
    <citation type="submission" date="2018-12" db="EMBL/GenBank/DDBJ databases">
        <title>Deinococcus radiophilus ATCC 27603 genome sequencing and assembly.</title>
        <authorList>
            <person name="Maclea K.S."/>
            <person name="Maynard C.R."/>
        </authorList>
    </citation>
    <scope>NUCLEOTIDE SEQUENCE [LARGE SCALE GENOMIC DNA]</scope>
    <source>
        <strain evidence="2 3">ATCC 27603</strain>
    </source>
</reference>
<evidence type="ECO:0000313" key="3">
    <source>
        <dbReference type="Proteomes" id="UP000277766"/>
    </source>
</evidence>
<dbReference type="InterPro" id="IPR052913">
    <property type="entry name" value="Glycopeptide_resist_protein"/>
</dbReference>
<protein>
    <recommendedName>
        <fullName evidence="4">Vancomycin resistance protein</fullName>
    </recommendedName>
</protein>
<dbReference type="RefSeq" id="WP_126351234.1">
    <property type="nucleotide sequence ID" value="NZ_RXPE01000003.1"/>
</dbReference>
<evidence type="ECO:0000313" key="2">
    <source>
        <dbReference type="EMBL" id="RTR29890.1"/>
    </source>
</evidence>
<organism evidence="2 3">
    <name type="scientific">Deinococcus radiophilus</name>
    <dbReference type="NCBI Taxonomy" id="32062"/>
    <lineage>
        <taxon>Bacteria</taxon>
        <taxon>Thermotogati</taxon>
        <taxon>Deinococcota</taxon>
        <taxon>Deinococci</taxon>
        <taxon>Deinococcales</taxon>
        <taxon>Deinococcaceae</taxon>
        <taxon>Deinococcus</taxon>
    </lineage>
</organism>
<gene>
    <name evidence="2" type="ORF">EJ104_02800</name>
</gene>
<dbReference type="InterPro" id="IPR007391">
    <property type="entry name" value="Vancomycin_resist_VanW"/>
</dbReference>
<dbReference type="OrthoDB" id="9797191at2"/>